<evidence type="ECO:0000313" key="1">
    <source>
        <dbReference type="Proteomes" id="UP000694888"/>
    </source>
</evidence>
<dbReference type="RefSeq" id="XP_035826583.1">
    <property type="nucleotide sequence ID" value="XM_035970690.1"/>
</dbReference>
<name>A0ABM1VVZ1_APLCA</name>
<dbReference type="GeneID" id="118477943"/>
<proteinExistence type="predicted"/>
<dbReference type="Proteomes" id="UP000694888">
    <property type="component" value="Unplaced"/>
</dbReference>
<gene>
    <name evidence="2" type="primary">LOC118477943</name>
</gene>
<evidence type="ECO:0000313" key="2">
    <source>
        <dbReference type="RefSeq" id="XP_035826583.1"/>
    </source>
</evidence>
<keyword evidence="1" id="KW-1185">Reference proteome</keyword>
<protein>
    <submittedName>
        <fullName evidence="2">Uncharacterized protein LOC118477943</fullName>
    </submittedName>
</protein>
<sequence length="113" mass="12960">MISTSNWMCKTEVKEQIKQKLSAIPRIEVNPRAQCYRQAARKSYTCVKRYVDHRHLEPSQKAKTVMASLPCTYDGLKDICPQGEALFYTILNYDWLVLPPALGVNVSDTLLRI</sequence>
<reference evidence="2" key="1">
    <citation type="submission" date="2025-08" db="UniProtKB">
        <authorList>
            <consortium name="RefSeq"/>
        </authorList>
    </citation>
    <scope>IDENTIFICATION</scope>
</reference>
<organism evidence="1 2">
    <name type="scientific">Aplysia californica</name>
    <name type="common">California sea hare</name>
    <dbReference type="NCBI Taxonomy" id="6500"/>
    <lineage>
        <taxon>Eukaryota</taxon>
        <taxon>Metazoa</taxon>
        <taxon>Spiralia</taxon>
        <taxon>Lophotrochozoa</taxon>
        <taxon>Mollusca</taxon>
        <taxon>Gastropoda</taxon>
        <taxon>Heterobranchia</taxon>
        <taxon>Euthyneura</taxon>
        <taxon>Tectipleura</taxon>
        <taxon>Aplysiida</taxon>
        <taxon>Aplysioidea</taxon>
        <taxon>Aplysiidae</taxon>
        <taxon>Aplysia</taxon>
    </lineage>
</organism>
<accession>A0ABM1VVZ1</accession>